<evidence type="ECO:0000313" key="2">
    <source>
        <dbReference type="Proteomes" id="UP000316560"/>
    </source>
</evidence>
<name>A0A8H2K3S2_9MICO</name>
<dbReference type="AlphaFoldDB" id="A0A8H2K3S2"/>
<sequence length="62" mass="6611">MVGSLLRDTVELGSMRTTKCRPTMTLPSAALMGQLKTIQPTTPKPSHILAFGNVGSLTQNLV</sequence>
<gene>
    <name evidence="1" type="ORF">FB472_1157</name>
</gene>
<organism evidence="1 2">
    <name type="scientific">Rhodoglobus vestalii</name>
    <dbReference type="NCBI Taxonomy" id="193384"/>
    <lineage>
        <taxon>Bacteria</taxon>
        <taxon>Bacillati</taxon>
        <taxon>Actinomycetota</taxon>
        <taxon>Actinomycetes</taxon>
        <taxon>Micrococcales</taxon>
        <taxon>Microbacteriaceae</taxon>
        <taxon>Rhodoglobus</taxon>
    </lineage>
</organism>
<dbReference type="Proteomes" id="UP000316560">
    <property type="component" value="Unassembled WGS sequence"/>
</dbReference>
<keyword evidence="2" id="KW-1185">Reference proteome</keyword>
<proteinExistence type="predicted"/>
<dbReference type="EMBL" id="VFRA01000001">
    <property type="protein sequence ID" value="TQO19590.1"/>
    <property type="molecule type" value="Genomic_DNA"/>
</dbReference>
<evidence type="ECO:0000313" key="1">
    <source>
        <dbReference type="EMBL" id="TQO19590.1"/>
    </source>
</evidence>
<reference evidence="1 2" key="1">
    <citation type="submission" date="2019-06" db="EMBL/GenBank/DDBJ databases">
        <title>Sequencing the genomes of 1000 actinobacteria strains.</title>
        <authorList>
            <person name="Klenk H.-P."/>
        </authorList>
    </citation>
    <scope>NUCLEOTIDE SEQUENCE [LARGE SCALE GENOMIC DNA]</scope>
    <source>
        <strain evidence="1 2">DSM 21947</strain>
    </source>
</reference>
<accession>A0A8H2K3S2</accession>
<comment type="caution">
    <text evidence="1">The sequence shown here is derived from an EMBL/GenBank/DDBJ whole genome shotgun (WGS) entry which is preliminary data.</text>
</comment>
<protein>
    <submittedName>
        <fullName evidence="1">Uncharacterized protein</fullName>
    </submittedName>
</protein>